<dbReference type="Pfam" id="PF20143">
    <property type="entry name" value="NAD_kinase_C"/>
    <property type="match status" value="1"/>
</dbReference>
<dbReference type="GO" id="GO:0019674">
    <property type="term" value="P:NAD+ metabolic process"/>
    <property type="evidence" value="ECO:0007669"/>
    <property type="project" value="InterPro"/>
</dbReference>
<keyword evidence="3" id="KW-0547">Nucleotide-binding</keyword>
<dbReference type="GO" id="GO:0016226">
    <property type="term" value="P:iron-sulfur cluster assembly"/>
    <property type="evidence" value="ECO:0007669"/>
    <property type="project" value="EnsemblFungi"/>
</dbReference>
<comment type="caution">
    <text evidence="8">The sequence shown here is derived from an EMBL/GenBank/DDBJ whole genome shotgun (WGS) entry which is preliminary data.</text>
</comment>
<sequence length="415" mass="45823">MISIRAPRVFWSRKLFSTRAVSFSNVKIEPVTQLKPRQFPQYAQNPHSFFRNLVWQAPPSNILVVKKPRKEDVTLATAQFISHIHSSYPNCTVIVTEEVAREFNENPQVFNKSGENVKHVLYTGKNEEIVSKTDMIVSFGGDGTILRGVSLFSNTQVPPILSFSLGTLGFLLPFDFKDFKDAFKQVFESRALMLRRERLECHIVKKSTITDTNPKSMYKSGSDELSQVHAMNDIVLHRGSLPSLINLDVYVNGHFLTTTTADGLIFATPTGSTAYSLSAGGSMVHPVVPCILLTPVCPRSLSFRPLILPSISHIKVVVRSKGLSGHDCSAKLSIDGIPQLKLSADDEIHVISESGSLLDPSWNLPASISLKKKTTTDEAKTGLWCVARTKGDWVTGINNLLGFNSGFKSINDAHP</sequence>
<dbReference type="HAMAP" id="MF_00361">
    <property type="entry name" value="NAD_kinase"/>
    <property type="match status" value="1"/>
</dbReference>
<keyword evidence="4" id="KW-0418">Kinase</keyword>
<dbReference type="Gene3D" id="3.40.50.10330">
    <property type="entry name" value="Probable inorganic polyphosphate/atp-NAD kinase, domain 1"/>
    <property type="match status" value="1"/>
</dbReference>
<evidence type="ECO:0000256" key="4">
    <source>
        <dbReference type="ARBA" id="ARBA00022777"/>
    </source>
</evidence>
<dbReference type="RefSeq" id="XP_018212582.1">
    <property type="nucleotide sequence ID" value="XM_018356831.1"/>
</dbReference>
<organism evidence="8 9">
    <name type="scientific">Ogataea polymorpha</name>
    <dbReference type="NCBI Taxonomy" id="460523"/>
    <lineage>
        <taxon>Eukaryota</taxon>
        <taxon>Fungi</taxon>
        <taxon>Dikarya</taxon>
        <taxon>Ascomycota</taxon>
        <taxon>Saccharomycotina</taxon>
        <taxon>Pichiomycetes</taxon>
        <taxon>Pichiales</taxon>
        <taxon>Pichiaceae</taxon>
        <taxon>Ogataea</taxon>
    </lineage>
</organism>
<evidence type="ECO:0000256" key="3">
    <source>
        <dbReference type="ARBA" id="ARBA00022741"/>
    </source>
</evidence>
<evidence type="ECO:0000313" key="9">
    <source>
        <dbReference type="Proteomes" id="UP000788993"/>
    </source>
</evidence>
<dbReference type="FunFam" id="2.60.200.30:FF:000009">
    <property type="entry name" value="Poly(P)/ATP NAD kinase"/>
    <property type="match status" value="1"/>
</dbReference>
<dbReference type="InterPro" id="IPR017438">
    <property type="entry name" value="ATP-NAD_kinase_N"/>
</dbReference>
<protein>
    <submittedName>
        <fullName evidence="8">Uncharacterized protein</fullName>
    </submittedName>
</protein>
<dbReference type="Proteomes" id="UP000788993">
    <property type="component" value="Unassembled WGS sequence"/>
</dbReference>
<dbReference type="EMBL" id="JAEUBD010000095">
    <property type="protein sequence ID" value="KAH3677888.1"/>
    <property type="molecule type" value="Genomic_DNA"/>
</dbReference>
<dbReference type="PANTHER" id="PTHR20275">
    <property type="entry name" value="NAD KINASE"/>
    <property type="match status" value="1"/>
</dbReference>
<proteinExistence type="inferred from homology"/>
<dbReference type="GO" id="GO:0006741">
    <property type="term" value="P:NADP+ biosynthetic process"/>
    <property type="evidence" value="ECO:0007669"/>
    <property type="project" value="EnsemblFungi"/>
</dbReference>
<reference evidence="8" key="1">
    <citation type="journal article" date="2021" name="Open Biol.">
        <title>Shared evolutionary footprints suggest mitochondrial oxidative damage underlies multiple complex I losses in fungi.</title>
        <authorList>
            <person name="Schikora-Tamarit M.A."/>
            <person name="Marcet-Houben M."/>
            <person name="Nosek J."/>
            <person name="Gabaldon T."/>
        </authorList>
    </citation>
    <scope>NUCLEOTIDE SEQUENCE</scope>
    <source>
        <strain evidence="8">NCAIM Y.01608</strain>
    </source>
</reference>
<evidence type="ECO:0000256" key="5">
    <source>
        <dbReference type="ARBA" id="ARBA00022840"/>
    </source>
</evidence>
<dbReference type="InterPro" id="IPR017437">
    <property type="entry name" value="ATP-NAD_kinase_PpnK-typ_C"/>
</dbReference>
<dbReference type="GO" id="GO:0042736">
    <property type="term" value="F:NADH kinase activity"/>
    <property type="evidence" value="ECO:0007669"/>
    <property type="project" value="EnsemblFungi"/>
</dbReference>
<keyword evidence="5" id="KW-0067">ATP-binding</keyword>
<dbReference type="SUPFAM" id="SSF111331">
    <property type="entry name" value="NAD kinase/diacylglycerol kinase-like"/>
    <property type="match status" value="1"/>
</dbReference>
<dbReference type="Pfam" id="PF01513">
    <property type="entry name" value="NAD_kinase"/>
    <property type="match status" value="1"/>
</dbReference>
<dbReference type="InterPro" id="IPR002504">
    <property type="entry name" value="NADK"/>
</dbReference>
<accession>A0A1B7SMW4</accession>
<keyword evidence="9" id="KW-1185">Reference proteome</keyword>
<evidence type="ECO:0000256" key="7">
    <source>
        <dbReference type="ARBA" id="ARBA00023027"/>
    </source>
</evidence>
<gene>
    <name evidence="8" type="ORF">OGATHE_000542</name>
</gene>
<dbReference type="Gene3D" id="2.60.200.30">
    <property type="entry name" value="Probable inorganic polyphosphate/atp-NAD kinase, domain 2"/>
    <property type="match status" value="1"/>
</dbReference>
<dbReference type="InterPro" id="IPR016064">
    <property type="entry name" value="NAD/diacylglycerol_kinase_sf"/>
</dbReference>
<keyword evidence="2" id="KW-0808">Transferase</keyword>
<evidence type="ECO:0000256" key="2">
    <source>
        <dbReference type="ARBA" id="ARBA00022679"/>
    </source>
</evidence>
<dbReference type="GO" id="GO:0034599">
    <property type="term" value="P:cellular response to oxidative stress"/>
    <property type="evidence" value="ECO:0007669"/>
    <property type="project" value="EnsemblFungi"/>
</dbReference>
<reference evidence="8" key="2">
    <citation type="submission" date="2021-01" db="EMBL/GenBank/DDBJ databases">
        <authorList>
            <person name="Schikora-Tamarit M.A."/>
        </authorList>
    </citation>
    <scope>NUCLEOTIDE SEQUENCE</scope>
    <source>
        <strain evidence="8">NCAIM Y.01608</strain>
    </source>
</reference>
<keyword evidence="6" id="KW-0521">NADP</keyword>
<dbReference type="GO" id="GO:0005759">
    <property type="term" value="C:mitochondrial matrix"/>
    <property type="evidence" value="ECO:0007669"/>
    <property type="project" value="EnsemblFungi"/>
</dbReference>
<dbReference type="AlphaFoldDB" id="A0A1B7SMW4"/>
<evidence type="ECO:0000256" key="6">
    <source>
        <dbReference type="ARBA" id="ARBA00022857"/>
    </source>
</evidence>
<dbReference type="GO" id="GO:0005524">
    <property type="term" value="F:ATP binding"/>
    <property type="evidence" value="ECO:0007669"/>
    <property type="project" value="UniProtKB-KW"/>
</dbReference>
<keyword evidence="7" id="KW-0520">NAD</keyword>
<dbReference type="GO" id="GO:0003951">
    <property type="term" value="F:NAD+ kinase activity"/>
    <property type="evidence" value="ECO:0007669"/>
    <property type="project" value="InterPro"/>
</dbReference>
<dbReference type="PANTHER" id="PTHR20275:SF26">
    <property type="entry name" value="NADH KINASE POS5, MITOCHONDRIAL"/>
    <property type="match status" value="1"/>
</dbReference>
<evidence type="ECO:0000313" key="8">
    <source>
        <dbReference type="EMBL" id="KAH3677888.1"/>
    </source>
</evidence>
<name>A0A1B7SMW4_9ASCO</name>
<comment type="similarity">
    <text evidence="1">Belongs to the NAD kinase family.</text>
</comment>
<evidence type="ECO:0000256" key="1">
    <source>
        <dbReference type="ARBA" id="ARBA00010995"/>
    </source>
</evidence>